<feature type="compositionally biased region" description="Basic and acidic residues" evidence="1">
    <location>
        <begin position="214"/>
        <end position="228"/>
    </location>
</feature>
<dbReference type="Proteomes" id="UP000198703">
    <property type="component" value="Unassembled WGS sequence"/>
</dbReference>
<reference evidence="2 3" key="1">
    <citation type="submission" date="2016-10" db="EMBL/GenBank/DDBJ databases">
        <authorList>
            <person name="de Groot N.N."/>
        </authorList>
    </citation>
    <scope>NUCLEOTIDE SEQUENCE [LARGE SCALE GENOMIC DNA]</scope>
    <source>
        <strain evidence="2 3">DSM 15345</strain>
    </source>
</reference>
<evidence type="ECO:0000313" key="3">
    <source>
        <dbReference type="Proteomes" id="UP000198703"/>
    </source>
</evidence>
<feature type="compositionally biased region" description="Basic residues" evidence="1">
    <location>
        <begin position="204"/>
        <end position="213"/>
    </location>
</feature>
<evidence type="ECO:0000256" key="1">
    <source>
        <dbReference type="SAM" id="MobiDB-lite"/>
    </source>
</evidence>
<gene>
    <name evidence="2" type="ORF">SAMN05444370_10410</name>
</gene>
<name>A0A1H4A053_9RHOB</name>
<feature type="compositionally biased region" description="Basic and acidic residues" evidence="1">
    <location>
        <begin position="192"/>
        <end position="203"/>
    </location>
</feature>
<dbReference type="Pfam" id="PF09837">
    <property type="entry name" value="DUF2064"/>
    <property type="match status" value="1"/>
</dbReference>
<evidence type="ECO:0000313" key="2">
    <source>
        <dbReference type="EMBL" id="SEA29335.1"/>
    </source>
</evidence>
<dbReference type="PANTHER" id="PTHR36529">
    <property type="entry name" value="SLL1095 PROTEIN"/>
    <property type="match status" value="1"/>
</dbReference>
<dbReference type="InterPro" id="IPR029044">
    <property type="entry name" value="Nucleotide-diphossugar_trans"/>
</dbReference>
<proteinExistence type="predicted"/>
<dbReference type="EMBL" id="FNQM01000004">
    <property type="protein sequence ID" value="SEA29335.1"/>
    <property type="molecule type" value="Genomic_DNA"/>
</dbReference>
<sequence length="241" mass="25738">MRRPVVVIFVKLPVAGRVKTRLGRDVGMPAAAWWFRHEVARLTRRLRDPRWRLVLAVSPDAAVNAAPRCWPAALPRTSQGRGDLGARMARALRAAGPGPAAVIGADIPDLDGRAVAHALALLRRAACVFGPSEDGGYHLVGLRRPHAAPRGFLRGVRWSGPHALADSLRAAPRPVAFGATLADVDDAADLARHSRSAARDAQRAHRRQPAQHRIHGDGGEDDPHHAADHAGAGGPDESLQP</sequence>
<feature type="region of interest" description="Disordered" evidence="1">
    <location>
        <begin position="192"/>
        <end position="241"/>
    </location>
</feature>
<organism evidence="2 3">
    <name type="scientific">Rubrimonas cliftonensis</name>
    <dbReference type="NCBI Taxonomy" id="89524"/>
    <lineage>
        <taxon>Bacteria</taxon>
        <taxon>Pseudomonadati</taxon>
        <taxon>Pseudomonadota</taxon>
        <taxon>Alphaproteobacteria</taxon>
        <taxon>Rhodobacterales</taxon>
        <taxon>Paracoccaceae</taxon>
        <taxon>Rubrimonas</taxon>
    </lineage>
</organism>
<dbReference type="Gene3D" id="3.90.550.10">
    <property type="entry name" value="Spore Coat Polysaccharide Biosynthesis Protein SpsA, Chain A"/>
    <property type="match status" value="1"/>
</dbReference>
<dbReference type="PANTHER" id="PTHR36529:SF1">
    <property type="entry name" value="GLYCOSYLTRANSFERASE"/>
    <property type="match status" value="1"/>
</dbReference>
<evidence type="ECO:0008006" key="4">
    <source>
        <dbReference type="Google" id="ProtNLM"/>
    </source>
</evidence>
<dbReference type="STRING" id="89524.SAMN05444370_10410"/>
<keyword evidence="3" id="KW-1185">Reference proteome</keyword>
<dbReference type="InterPro" id="IPR018641">
    <property type="entry name" value="Trfase_1_rSAM/seldom-assoc"/>
</dbReference>
<dbReference type="AlphaFoldDB" id="A0A1H4A053"/>
<dbReference type="SUPFAM" id="SSF53448">
    <property type="entry name" value="Nucleotide-diphospho-sugar transferases"/>
    <property type="match status" value="1"/>
</dbReference>
<accession>A0A1H4A053</accession>
<protein>
    <recommendedName>
        <fullName evidence="4">2-phospho-L-lactate guanylyltransferase</fullName>
    </recommendedName>
</protein>